<keyword evidence="4" id="KW-0689">Ribosomal protein</keyword>
<keyword evidence="4" id="KW-0687">Ribonucleoprotein</keyword>
<evidence type="ECO:0000313" key="5">
    <source>
        <dbReference type="Proteomes" id="UP000247569"/>
    </source>
</evidence>
<organism evidence="4 5">
    <name type="scientific">Nocardia tenerifensis</name>
    <dbReference type="NCBI Taxonomy" id="228006"/>
    <lineage>
        <taxon>Bacteria</taxon>
        <taxon>Bacillati</taxon>
        <taxon>Actinomycetota</taxon>
        <taxon>Actinomycetes</taxon>
        <taxon>Mycobacteriales</taxon>
        <taxon>Nocardiaceae</taxon>
        <taxon>Nocardia</taxon>
    </lineage>
</organism>
<feature type="domain" description="N-acetyltransferase" evidence="3">
    <location>
        <begin position="5"/>
        <end position="147"/>
    </location>
</feature>
<accession>A0A318JWM5</accession>
<dbReference type="InterPro" id="IPR016181">
    <property type="entry name" value="Acyl_CoA_acyltransferase"/>
</dbReference>
<sequence>MIMAVVLRPGRPDEAALLGELALRSKAFWGYDQQLLDLWRDELTLAPREVVVRRTAVAESDGAIVGFVTVEGVPPTGELGMLFVAPEAIGNGIGRDLFRHALQTARDAGFTRLTVESDPNAEPFYRTMGAVNIGSVASTAIPGRHLPLLEVDCTQ</sequence>
<keyword evidence="5" id="KW-1185">Reference proteome</keyword>
<name>A0A318JWM5_9NOCA</name>
<keyword evidence="1" id="KW-0808">Transferase</keyword>
<dbReference type="Pfam" id="PF00583">
    <property type="entry name" value="Acetyltransf_1"/>
    <property type="match status" value="1"/>
</dbReference>
<evidence type="ECO:0000256" key="2">
    <source>
        <dbReference type="ARBA" id="ARBA00023315"/>
    </source>
</evidence>
<dbReference type="EMBL" id="QJKF01000007">
    <property type="protein sequence ID" value="PXX62200.1"/>
    <property type="molecule type" value="Genomic_DNA"/>
</dbReference>
<evidence type="ECO:0000259" key="3">
    <source>
        <dbReference type="PROSITE" id="PS51186"/>
    </source>
</evidence>
<dbReference type="GO" id="GO:0005840">
    <property type="term" value="C:ribosome"/>
    <property type="evidence" value="ECO:0007669"/>
    <property type="project" value="UniProtKB-KW"/>
</dbReference>
<dbReference type="InterPro" id="IPR050832">
    <property type="entry name" value="Bact_Acetyltransf"/>
</dbReference>
<gene>
    <name evidence="4" type="ORF">DFR70_10767</name>
</gene>
<proteinExistence type="predicted"/>
<reference evidence="4 5" key="1">
    <citation type="submission" date="2018-05" db="EMBL/GenBank/DDBJ databases">
        <title>Genomic Encyclopedia of Type Strains, Phase IV (KMG-IV): sequencing the most valuable type-strain genomes for metagenomic binning, comparative biology and taxonomic classification.</title>
        <authorList>
            <person name="Goeker M."/>
        </authorList>
    </citation>
    <scope>NUCLEOTIDE SEQUENCE [LARGE SCALE GENOMIC DNA]</scope>
    <source>
        <strain evidence="4 5">DSM 44704</strain>
    </source>
</reference>
<dbReference type="SUPFAM" id="SSF55729">
    <property type="entry name" value="Acyl-CoA N-acyltransferases (Nat)"/>
    <property type="match status" value="1"/>
</dbReference>
<evidence type="ECO:0000313" key="4">
    <source>
        <dbReference type="EMBL" id="PXX62200.1"/>
    </source>
</evidence>
<keyword evidence="2" id="KW-0012">Acyltransferase</keyword>
<dbReference type="PANTHER" id="PTHR43877:SF1">
    <property type="entry name" value="ACETYLTRANSFERASE"/>
    <property type="match status" value="1"/>
</dbReference>
<evidence type="ECO:0000256" key="1">
    <source>
        <dbReference type="ARBA" id="ARBA00022679"/>
    </source>
</evidence>
<dbReference type="GO" id="GO:0016747">
    <property type="term" value="F:acyltransferase activity, transferring groups other than amino-acyl groups"/>
    <property type="evidence" value="ECO:0007669"/>
    <property type="project" value="InterPro"/>
</dbReference>
<dbReference type="Proteomes" id="UP000247569">
    <property type="component" value="Unassembled WGS sequence"/>
</dbReference>
<dbReference type="PANTHER" id="PTHR43877">
    <property type="entry name" value="AMINOALKYLPHOSPHONATE N-ACETYLTRANSFERASE-RELATED-RELATED"/>
    <property type="match status" value="1"/>
</dbReference>
<dbReference type="AlphaFoldDB" id="A0A318JWM5"/>
<dbReference type="Gene3D" id="3.40.630.30">
    <property type="match status" value="1"/>
</dbReference>
<dbReference type="InterPro" id="IPR000182">
    <property type="entry name" value="GNAT_dom"/>
</dbReference>
<comment type="caution">
    <text evidence="4">The sequence shown here is derived from an EMBL/GenBank/DDBJ whole genome shotgun (WGS) entry which is preliminary data.</text>
</comment>
<dbReference type="CDD" id="cd04301">
    <property type="entry name" value="NAT_SF"/>
    <property type="match status" value="1"/>
</dbReference>
<dbReference type="PROSITE" id="PS51186">
    <property type="entry name" value="GNAT"/>
    <property type="match status" value="1"/>
</dbReference>
<protein>
    <submittedName>
        <fullName evidence="4">Ribosomal protein S18 acetylase RimI-like enzyme</fullName>
    </submittedName>
</protein>